<dbReference type="STRING" id="682795.AciX8_3156"/>
<dbReference type="RefSeq" id="WP_014266334.1">
    <property type="nucleotide sequence ID" value="NC_016631.1"/>
</dbReference>
<dbReference type="eggNOG" id="COG3485">
    <property type="taxonomic scope" value="Bacteria"/>
</dbReference>
<dbReference type="Pfam" id="PF13620">
    <property type="entry name" value="CarboxypepD_reg"/>
    <property type="match status" value="1"/>
</dbReference>
<proteinExistence type="predicted"/>
<dbReference type="EMBL" id="CP003130">
    <property type="protein sequence ID" value="AEU37458.1"/>
    <property type="molecule type" value="Genomic_DNA"/>
</dbReference>
<dbReference type="KEGG" id="gma:AciX8_3156"/>
<sequence precursor="true">MSKTSSKWLLSRFFANALMMFCFVVAGALNNSGAQTVQPKSITGKVKDKDGAPVSGAKISIFKKSTGALVKQTVADDAGQYQVDSLEEGSYLIKAEPNQHSGSLLPVGLKDLKIDSLTTQGSVADLTTGIVESGGGTPSADFVRVSLNAVAGPLGYIATPSLTSATQTNNAQTQALIANQDYYYPSIIFYMSASPLVNIPNDATANLDKSVKSAQETNRNPNWLDAEFTITPVDSNGKALKGCGLGEGIEVLGALPQQTVGSTKNQKTADVATAINNVASGLASFYPGVSTQVGAASSAMNVVFQDLFPPQPIAFQYTSVSGNCDVDWFFRPNAAAGATVGASSILGTQTGILMLKVPSSIKRLQVEGVALSEWNKAPSETSKKLFQFSKRTIAYISLPDPDAIDYKNLTSLAMFPSLIDRLTAMKILRIGTDVCAFETFAATNKIVTTDGKYQFVTNASLANALTQTAAPSSPSPMPTLPDCQTAPGVAAPSPN</sequence>
<evidence type="ECO:0000313" key="3">
    <source>
        <dbReference type="EMBL" id="AEU37458.1"/>
    </source>
</evidence>
<evidence type="ECO:0008006" key="5">
    <source>
        <dbReference type="Google" id="ProtNLM"/>
    </source>
</evidence>
<accession>G8NT28</accession>
<gene>
    <name evidence="3" type="ordered locus">AciX8_3156</name>
</gene>
<evidence type="ECO:0000256" key="2">
    <source>
        <dbReference type="SAM" id="SignalP"/>
    </source>
</evidence>
<dbReference type="Gene3D" id="2.60.40.10">
    <property type="entry name" value="Immunoglobulins"/>
    <property type="match status" value="1"/>
</dbReference>
<reference evidence="3 4" key="1">
    <citation type="submission" date="2011-11" db="EMBL/GenBank/DDBJ databases">
        <title>Complete sequence of Granulicella mallensis MP5ACTX8.</title>
        <authorList>
            <consortium name="US DOE Joint Genome Institute"/>
            <person name="Lucas S."/>
            <person name="Copeland A."/>
            <person name="Lapidus A."/>
            <person name="Cheng J.-F."/>
            <person name="Goodwin L."/>
            <person name="Pitluck S."/>
            <person name="Peters L."/>
            <person name="Lu M."/>
            <person name="Detter J.C."/>
            <person name="Han C."/>
            <person name="Tapia R."/>
            <person name="Land M."/>
            <person name="Hauser L."/>
            <person name="Kyrpides N."/>
            <person name="Ivanova N."/>
            <person name="Mikhailova N."/>
            <person name="Pagani I."/>
            <person name="Rawat S."/>
            <person name="Mannisto M."/>
            <person name="Haggblom M."/>
            <person name="Woyke T."/>
        </authorList>
    </citation>
    <scope>NUCLEOTIDE SEQUENCE [LARGE SCALE GENOMIC DNA]</scope>
    <source>
        <strain evidence="4">ATCC BAA-1857 / DSM 23137 / MP5ACTX8</strain>
    </source>
</reference>
<dbReference type="Proteomes" id="UP000007113">
    <property type="component" value="Chromosome"/>
</dbReference>
<dbReference type="SUPFAM" id="SSF49478">
    <property type="entry name" value="Cna protein B-type domain"/>
    <property type="match status" value="1"/>
</dbReference>
<feature type="region of interest" description="Disordered" evidence="1">
    <location>
        <begin position="469"/>
        <end position="495"/>
    </location>
</feature>
<dbReference type="InterPro" id="IPR013783">
    <property type="entry name" value="Ig-like_fold"/>
</dbReference>
<feature type="chain" id="PRO_5003513022" description="Cna B domain protein" evidence="2">
    <location>
        <begin position="29"/>
        <end position="495"/>
    </location>
</feature>
<keyword evidence="4" id="KW-1185">Reference proteome</keyword>
<evidence type="ECO:0000256" key="1">
    <source>
        <dbReference type="SAM" id="MobiDB-lite"/>
    </source>
</evidence>
<dbReference type="AlphaFoldDB" id="G8NT28"/>
<keyword evidence="2" id="KW-0732">Signal</keyword>
<organism evidence="3 4">
    <name type="scientific">Granulicella mallensis (strain ATCC BAA-1857 / DSM 23137 / MP5ACTX8)</name>
    <dbReference type="NCBI Taxonomy" id="682795"/>
    <lineage>
        <taxon>Bacteria</taxon>
        <taxon>Pseudomonadati</taxon>
        <taxon>Acidobacteriota</taxon>
        <taxon>Terriglobia</taxon>
        <taxon>Terriglobales</taxon>
        <taxon>Acidobacteriaceae</taxon>
        <taxon>Granulicella</taxon>
    </lineage>
</organism>
<name>G8NT28_GRAMM</name>
<dbReference type="HOGENOM" id="CLU_550700_0_0_0"/>
<evidence type="ECO:0000313" key="4">
    <source>
        <dbReference type="Proteomes" id="UP000007113"/>
    </source>
</evidence>
<protein>
    <recommendedName>
        <fullName evidence="5">Cna B domain protein</fullName>
    </recommendedName>
</protein>
<feature type="signal peptide" evidence="2">
    <location>
        <begin position="1"/>
        <end position="28"/>
    </location>
</feature>